<feature type="chain" id="PRO_5045016893" description="Outer membrane lipoprotein Blc" evidence="2">
    <location>
        <begin position="23"/>
        <end position="180"/>
    </location>
</feature>
<evidence type="ECO:0000259" key="3">
    <source>
        <dbReference type="Pfam" id="PF08212"/>
    </source>
</evidence>
<sequence>MRKKTVKIIASALLLLSTSACTMLDTKVAVIDDFNLDNYLGTWHEIARLDHSFERGLSQVTATYSLEGDKVVVINKGFSEQKSRWKEAEGKAYFMESNDIARLKVSFFGPFYGAYQVHDITTDEQGNYQASLVIGPNNEYAWILARSTSISAEVKQRFVEKMNTLGIKEQELIWVKQNEQ</sequence>
<feature type="signal peptide" evidence="2">
    <location>
        <begin position="1"/>
        <end position="22"/>
    </location>
</feature>
<dbReference type="Pfam" id="PF08212">
    <property type="entry name" value="Lipocalin_2"/>
    <property type="match status" value="1"/>
</dbReference>
<dbReference type="Proteomes" id="UP001202134">
    <property type="component" value="Unassembled WGS sequence"/>
</dbReference>
<gene>
    <name evidence="4" type="ORF">L2737_11015</name>
</gene>
<dbReference type="Gene3D" id="2.40.128.20">
    <property type="match status" value="1"/>
</dbReference>
<dbReference type="RefSeq" id="WP_248955729.1">
    <property type="nucleotide sequence ID" value="NZ_JAKIKU010000005.1"/>
</dbReference>
<dbReference type="InterPro" id="IPR000566">
    <property type="entry name" value="Lipocln_cytosolic_FA-bd_dom"/>
</dbReference>
<name>A0ABT0KPS6_9GAMM</name>
<dbReference type="PROSITE" id="PS00213">
    <property type="entry name" value="LIPOCALIN"/>
    <property type="match status" value="1"/>
</dbReference>
<dbReference type="PANTHER" id="PTHR10612:SF34">
    <property type="entry name" value="APOLIPOPROTEIN D"/>
    <property type="match status" value="1"/>
</dbReference>
<keyword evidence="5" id="KW-1185">Reference proteome</keyword>
<keyword evidence="2" id="KW-0446">Lipid-binding</keyword>
<keyword evidence="2" id="KW-0449">Lipoprotein</keyword>
<dbReference type="InterPro" id="IPR047202">
    <property type="entry name" value="Lipocalin_Blc-like_dom"/>
</dbReference>
<dbReference type="EMBL" id="JAKIKU010000005">
    <property type="protein sequence ID" value="MCL1045855.1"/>
    <property type="molecule type" value="Genomic_DNA"/>
</dbReference>
<evidence type="ECO:0000256" key="2">
    <source>
        <dbReference type="PIRNR" id="PIRNR036893"/>
    </source>
</evidence>
<dbReference type="PRINTS" id="PR01171">
    <property type="entry name" value="BCTLIPOCALIN"/>
</dbReference>
<comment type="function">
    <text evidence="2">Involved in the storage or transport of lipids necessary for membrane maintenance under stressful conditions. Displays a binding preference for lysophospholipids.</text>
</comment>
<evidence type="ECO:0000313" key="4">
    <source>
        <dbReference type="EMBL" id="MCL1045855.1"/>
    </source>
</evidence>
<reference evidence="4 5" key="1">
    <citation type="submission" date="2022-01" db="EMBL/GenBank/DDBJ databases">
        <title>Whole genome-based taxonomy of the Shewanellaceae.</title>
        <authorList>
            <person name="Martin-Rodriguez A.J."/>
        </authorList>
    </citation>
    <scope>NUCLEOTIDE SEQUENCE [LARGE SCALE GENOMIC DNA]</scope>
    <source>
        <strain evidence="4 5">DSM 24955</strain>
    </source>
</reference>
<keyword evidence="2" id="KW-0472">Membrane</keyword>
<accession>A0ABT0KPS6</accession>
<dbReference type="SUPFAM" id="SSF50814">
    <property type="entry name" value="Lipocalins"/>
    <property type="match status" value="1"/>
</dbReference>
<keyword evidence="2" id="KW-0998">Cell outer membrane</keyword>
<organism evidence="4 5">
    <name type="scientific">Shewanella electrodiphila</name>
    <dbReference type="NCBI Taxonomy" id="934143"/>
    <lineage>
        <taxon>Bacteria</taxon>
        <taxon>Pseudomonadati</taxon>
        <taxon>Pseudomonadota</taxon>
        <taxon>Gammaproteobacteria</taxon>
        <taxon>Alteromonadales</taxon>
        <taxon>Shewanellaceae</taxon>
        <taxon>Shewanella</taxon>
    </lineage>
</organism>
<dbReference type="PIRSF" id="PIRSF036893">
    <property type="entry name" value="Lipocalin_ApoD"/>
    <property type="match status" value="1"/>
</dbReference>
<dbReference type="InterPro" id="IPR022271">
    <property type="entry name" value="Lipocalin_ApoD"/>
</dbReference>
<dbReference type="PANTHER" id="PTHR10612">
    <property type="entry name" value="APOLIPOPROTEIN D"/>
    <property type="match status" value="1"/>
</dbReference>
<keyword evidence="2" id="KW-0732">Signal</keyword>
<comment type="subunit">
    <text evidence="2">Homodimer.</text>
</comment>
<evidence type="ECO:0000256" key="1">
    <source>
        <dbReference type="ARBA" id="ARBA00006889"/>
    </source>
</evidence>
<dbReference type="CDD" id="cd19438">
    <property type="entry name" value="lipocalin_Blc-like"/>
    <property type="match status" value="1"/>
</dbReference>
<dbReference type="InterPro" id="IPR012674">
    <property type="entry name" value="Calycin"/>
</dbReference>
<protein>
    <recommendedName>
        <fullName evidence="2">Outer membrane lipoprotein Blc</fullName>
    </recommendedName>
</protein>
<dbReference type="InterPro" id="IPR002446">
    <property type="entry name" value="Lipocalin_bac"/>
</dbReference>
<comment type="similarity">
    <text evidence="1 2">Belongs to the calycin superfamily. Lipocalin family.</text>
</comment>
<feature type="domain" description="Lipocalin/cytosolic fatty-acid binding" evidence="3">
    <location>
        <begin position="35"/>
        <end position="177"/>
    </location>
</feature>
<comment type="caution">
    <text evidence="4">The sequence shown here is derived from an EMBL/GenBank/DDBJ whole genome shotgun (WGS) entry which is preliminary data.</text>
</comment>
<dbReference type="InterPro" id="IPR022272">
    <property type="entry name" value="Lipocalin_CS"/>
</dbReference>
<proteinExistence type="inferred from homology"/>
<dbReference type="PROSITE" id="PS51257">
    <property type="entry name" value="PROKAR_LIPOPROTEIN"/>
    <property type="match status" value="1"/>
</dbReference>
<evidence type="ECO:0000313" key="5">
    <source>
        <dbReference type="Proteomes" id="UP001202134"/>
    </source>
</evidence>
<comment type="subcellular location">
    <subcellularLocation>
        <location evidence="2">Cell outer membrane</location>
    </subcellularLocation>
</comment>